<keyword evidence="2" id="KW-1185">Reference proteome</keyword>
<organism evidence="1 2">
    <name type="scientific">Brevundimonas phage vB_BpoS-Domovoi</name>
    <dbReference type="NCBI Taxonomy" id="2948598"/>
    <lineage>
        <taxon>Viruses</taxon>
        <taxon>Duplodnaviria</taxon>
        <taxon>Heunggongvirae</taxon>
        <taxon>Uroviricota</taxon>
        <taxon>Caudoviricetes</taxon>
        <taxon>Jeanschmidtviridae</taxon>
        <taxon>Marchewkavirus</taxon>
        <taxon>Marchewkavirus domovoi</taxon>
    </lineage>
</organism>
<dbReference type="Proteomes" id="UP001057221">
    <property type="component" value="Segment"/>
</dbReference>
<accession>A0A9E7SK36</accession>
<reference evidence="1 2" key="1">
    <citation type="submission" date="2022-05" db="EMBL/GenBank/DDBJ databases">
        <authorList>
            <person name="Friedrich I."/>
            <person name="Poehlein A."/>
            <person name="Schneider D."/>
            <person name="Hertel R."/>
            <person name="Daniel R."/>
        </authorList>
    </citation>
    <scope>NUCLEOTIDE SEQUENCE [LARGE SCALE GENOMIC DNA]</scope>
</reference>
<name>A0A9E7SK36_9CAUD</name>
<evidence type="ECO:0000313" key="2">
    <source>
        <dbReference type="Proteomes" id="UP001057221"/>
    </source>
</evidence>
<dbReference type="EMBL" id="ON529855">
    <property type="protein sequence ID" value="USN14515.1"/>
    <property type="molecule type" value="Genomic_DNA"/>
</dbReference>
<protein>
    <submittedName>
        <fullName evidence="1">Uncharacterized protein</fullName>
    </submittedName>
</protein>
<proteinExistence type="predicted"/>
<gene>
    <name evidence="1" type="ORF">DOMOVOI_00400</name>
</gene>
<sequence length="206" mass="22159">MKLSAIPGLPALVILVTSTSGGLGASIHVSEAEALNDVVRELQADNDAPDDLLPTIEDISRWIAEEDVRYEFALQPAALPGFRVVAFDHRTDTVLDNRIAATMDREAAEHFAGMIWNQQGFAQPDRDVSVFLYAIGRDEPLLTIKEDHGVTTLDQACDAFRDDPSKATAAAYRAAARQYSADDMIADATLEAVLAETAAYVGAGPV</sequence>
<evidence type="ECO:0000313" key="1">
    <source>
        <dbReference type="EMBL" id="USN14515.1"/>
    </source>
</evidence>